<gene>
    <name evidence="2" type="ORF">ACFP81_00770</name>
</gene>
<dbReference type="InterPro" id="IPR039424">
    <property type="entry name" value="SBP_5"/>
</dbReference>
<dbReference type="RefSeq" id="WP_380081729.1">
    <property type="nucleotide sequence ID" value="NZ_JBHSWD010000001.1"/>
</dbReference>
<evidence type="ECO:0000313" key="3">
    <source>
        <dbReference type="Proteomes" id="UP001596297"/>
    </source>
</evidence>
<reference evidence="3" key="1">
    <citation type="journal article" date="2019" name="Int. J. Syst. Evol. Microbiol.">
        <title>The Global Catalogue of Microorganisms (GCM) 10K type strain sequencing project: providing services to taxonomists for standard genome sequencing and annotation.</title>
        <authorList>
            <consortium name="The Broad Institute Genomics Platform"/>
            <consortium name="The Broad Institute Genome Sequencing Center for Infectious Disease"/>
            <person name="Wu L."/>
            <person name="Ma J."/>
        </authorList>
    </citation>
    <scope>NUCLEOTIDE SEQUENCE [LARGE SCALE GENOMIC DNA]</scope>
    <source>
        <strain evidence="3">CGMCC 1.15772</strain>
    </source>
</reference>
<dbReference type="Proteomes" id="UP001596297">
    <property type="component" value="Unassembled WGS sequence"/>
</dbReference>
<organism evidence="2 3">
    <name type="scientific">Deinococcus lacus</name>
    <dbReference type="NCBI Taxonomy" id="392561"/>
    <lineage>
        <taxon>Bacteria</taxon>
        <taxon>Thermotogati</taxon>
        <taxon>Deinococcota</taxon>
        <taxon>Deinococci</taxon>
        <taxon>Deinococcales</taxon>
        <taxon>Deinococcaceae</taxon>
        <taxon>Deinococcus</taxon>
    </lineage>
</organism>
<dbReference type="Gene3D" id="3.10.105.10">
    <property type="entry name" value="Dipeptide-binding Protein, Domain 3"/>
    <property type="match status" value="1"/>
</dbReference>
<feature type="domain" description="Solute-binding protein family 5" evidence="1">
    <location>
        <begin position="14"/>
        <end position="268"/>
    </location>
</feature>
<dbReference type="Gene3D" id="3.40.190.10">
    <property type="entry name" value="Periplasmic binding protein-like II"/>
    <property type="match status" value="1"/>
</dbReference>
<comment type="caution">
    <text evidence="2">The sequence shown here is derived from an EMBL/GenBank/DDBJ whole genome shotgun (WGS) entry which is preliminary data.</text>
</comment>
<dbReference type="InterPro" id="IPR000914">
    <property type="entry name" value="SBP_5_dom"/>
</dbReference>
<dbReference type="Pfam" id="PF00496">
    <property type="entry name" value="SBP_bac_5"/>
    <property type="match status" value="1"/>
</dbReference>
<name>A0ABW1YB81_9DEIO</name>
<dbReference type="PANTHER" id="PTHR30290">
    <property type="entry name" value="PERIPLASMIC BINDING COMPONENT OF ABC TRANSPORTER"/>
    <property type="match status" value="1"/>
</dbReference>
<evidence type="ECO:0000259" key="1">
    <source>
        <dbReference type="Pfam" id="PF00496"/>
    </source>
</evidence>
<accession>A0ABW1YB81</accession>
<dbReference type="PANTHER" id="PTHR30290:SF72">
    <property type="entry name" value="HTH-TYPE TRANSCRIPTIONAL REGULATOR SGRR"/>
    <property type="match status" value="1"/>
</dbReference>
<protein>
    <submittedName>
        <fullName evidence="2">ABC transporter substrate-binding protein</fullName>
    </submittedName>
</protein>
<dbReference type="SUPFAM" id="SSF53850">
    <property type="entry name" value="Periplasmic binding protein-like II"/>
    <property type="match status" value="1"/>
</dbReference>
<keyword evidence="3" id="KW-1185">Reference proteome</keyword>
<sequence>MVPAAPERYSGFHPHKVTFELDGPDAYFAHRLSNTLALIRPAHAPDCTPPVGSGPFRWTTLPEGCRLTAFAHHFKERPLIDEVEIYHVDPMSEHSGALWDIQGDGAQPAGDEAVLTFTEGVQYFIWNTHRPLAHSQALRQAVFGLLEMNRVWQDCFPAEPFQAASSFSEARSPSRLVEDRPHSAGAIKARETLKALLPLQTPLRIATVDRWDAAPIAQWLASQLRECGVPTEVEIFHLSQSGWQEGADLYLLAEVHDADEQMAFWQMMHDPSLGFQQWLPRPMLAKSSGILGGFRTAQSFGERERLIAEVEHLLISTGWVFLTHHRQVYRRHHPLMRGVQPGAFGRIDFGQLWLE</sequence>
<evidence type="ECO:0000313" key="2">
    <source>
        <dbReference type="EMBL" id="MFC6590712.1"/>
    </source>
</evidence>
<dbReference type="EMBL" id="JBHSWD010000001">
    <property type="protein sequence ID" value="MFC6590712.1"/>
    <property type="molecule type" value="Genomic_DNA"/>
</dbReference>
<proteinExistence type="predicted"/>